<feature type="transmembrane region" description="Helical" evidence="6">
    <location>
        <begin position="80"/>
        <end position="101"/>
    </location>
</feature>
<dbReference type="GO" id="GO:0005886">
    <property type="term" value="C:plasma membrane"/>
    <property type="evidence" value="ECO:0007669"/>
    <property type="project" value="UniProtKB-SubCell"/>
</dbReference>
<evidence type="ECO:0000256" key="6">
    <source>
        <dbReference type="SAM" id="Phobius"/>
    </source>
</evidence>
<dbReference type="Pfam" id="PF01292">
    <property type="entry name" value="Ni_hydr_CYTB"/>
    <property type="match status" value="1"/>
</dbReference>
<organism evidence="8 9">
    <name type="scientific">Roseomonas genomospecies 6</name>
    <dbReference type="NCBI Taxonomy" id="214106"/>
    <lineage>
        <taxon>Bacteria</taxon>
        <taxon>Pseudomonadati</taxon>
        <taxon>Pseudomonadota</taxon>
        <taxon>Alphaproteobacteria</taxon>
        <taxon>Acetobacterales</taxon>
        <taxon>Roseomonadaceae</taxon>
        <taxon>Roseomonas</taxon>
    </lineage>
</organism>
<evidence type="ECO:0000256" key="5">
    <source>
        <dbReference type="ARBA" id="ARBA00023136"/>
    </source>
</evidence>
<keyword evidence="2" id="KW-1003">Cell membrane</keyword>
<name>A0A9W7NGR5_9PROT</name>
<dbReference type="GO" id="GO:0022904">
    <property type="term" value="P:respiratory electron transport chain"/>
    <property type="evidence" value="ECO:0007669"/>
    <property type="project" value="InterPro"/>
</dbReference>
<sequence>MVGGPRDRGPAPRGGPRAALGLVDRPTAVKGTPFLLIPWFSTARLKALRDDLVATVAEIRNGRLPRSAEPRPLPAAFQGLGLLLASFLAVTGLAMFFGMAADGAMRPVVGALKEAHEAAAPLMWAYLVIHPALGILHQRVGHHSLSRMFRVG</sequence>
<dbReference type="InterPro" id="IPR011577">
    <property type="entry name" value="Cyt_b561_bac/Ni-Hgenase"/>
</dbReference>
<gene>
    <name evidence="8" type="ORF">DS843_22945</name>
</gene>
<comment type="caution">
    <text evidence="8">The sequence shown here is derived from an EMBL/GenBank/DDBJ whole genome shotgun (WGS) entry which is preliminary data.</text>
</comment>
<dbReference type="InterPro" id="IPR016174">
    <property type="entry name" value="Di-haem_cyt_TM"/>
</dbReference>
<evidence type="ECO:0000256" key="4">
    <source>
        <dbReference type="ARBA" id="ARBA00022989"/>
    </source>
</evidence>
<proteinExistence type="predicted"/>
<comment type="subcellular location">
    <subcellularLocation>
        <location evidence="1">Cell membrane</location>
        <topology evidence="1">Multi-pass membrane protein</topology>
    </subcellularLocation>
</comment>
<keyword evidence="5 6" id="KW-0472">Membrane</keyword>
<dbReference type="AlphaFoldDB" id="A0A9W7NGR5"/>
<dbReference type="EMBL" id="QOKW01000022">
    <property type="protein sequence ID" value="KAA0677721.1"/>
    <property type="molecule type" value="Genomic_DNA"/>
</dbReference>
<accession>A0A9W7NGR5</accession>
<reference evidence="8 9" key="1">
    <citation type="submission" date="2018-07" db="EMBL/GenBank/DDBJ databases">
        <title>Genome sequence of Azospirillum sp. ATCC 49961.</title>
        <authorList>
            <person name="Sant'Anna F.H."/>
            <person name="Baldani J.I."/>
            <person name="Zilli J.E."/>
            <person name="Reis V.M."/>
            <person name="Hartmann A."/>
            <person name="Cruz L."/>
            <person name="de Souza E.M."/>
            <person name="de Oliveira Pedrosa F."/>
            <person name="Passaglia L.M.P."/>
        </authorList>
    </citation>
    <scope>NUCLEOTIDE SEQUENCE [LARGE SCALE GENOMIC DNA]</scope>
    <source>
        <strain evidence="8 9">ATCC 49961</strain>
    </source>
</reference>
<evidence type="ECO:0000256" key="3">
    <source>
        <dbReference type="ARBA" id="ARBA00022692"/>
    </source>
</evidence>
<keyword evidence="4 6" id="KW-1133">Transmembrane helix</keyword>
<evidence type="ECO:0000259" key="7">
    <source>
        <dbReference type="Pfam" id="PF01292"/>
    </source>
</evidence>
<evidence type="ECO:0000313" key="8">
    <source>
        <dbReference type="EMBL" id="KAA0677721.1"/>
    </source>
</evidence>
<keyword evidence="3 6" id="KW-0812">Transmembrane</keyword>
<evidence type="ECO:0000256" key="2">
    <source>
        <dbReference type="ARBA" id="ARBA00022475"/>
    </source>
</evidence>
<feature type="domain" description="Cytochrome b561 bacterial/Ni-hydrogenase" evidence="7">
    <location>
        <begin position="41"/>
        <end position="149"/>
    </location>
</feature>
<evidence type="ECO:0000256" key="1">
    <source>
        <dbReference type="ARBA" id="ARBA00004651"/>
    </source>
</evidence>
<dbReference type="GO" id="GO:0009055">
    <property type="term" value="F:electron transfer activity"/>
    <property type="evidence" value="ECO:0007669"/>
    <property type="project" value="InterPro"/>
</dbReference>
<keyword evidence="9" id="KW-1185">Reference proteome</keyword>
<evidence type="ECO:0000313" key="9">
    <source>
        <dbReference type="Proteomes" id="UP000480854"/>
    </source>
</evidence>
<protein>
    <submittedName>
        <fullName evidence="8">Cytochrome b/b6 domain-containing protein</fullName>
    </submittedName>
</protein>
<dbReference type="SUPFAM" id="SSF81342">
    <property type="entry name" value="Transmembrane di-heme cytochromes"/>
    <property type="match status" value="1"/>
</dbReference>
<dbReference type="Proteomes" id="UP000480854">
    <property type="component" value="Unassembled WGS sequence"/>
</dbReference>